<protein>
    <recommendedName>
        <fullName evidence="5">PTS-associated protein</fullName>
    </recommendedName>
</protein>
<dbReference type="InterPro" id="IPR008589">
    <property type="entry name" value="MupG"/>
</dbReference>
<dbReference type="Pfam" id="PF05913">
    <property type="entry name" value="MupG_C"/>
    <property type="match status" value="1"/>
</dbReference>
<dbReference type="GeneID" id="89588006"/>
<feature type="domain" description="6-phospho-N-acetylmuramidase N-terminal" evidence="2">
    <location>
        <begin position="5"/>
        <end position="240"/>
    </location>
</feature>
<proteinExistence type="predicted"/>
<dbReference type="SUPFAM" id="SSF50891">
    <property type="entry name" value="Cyclophilin-like"/>
    <property type="match status" value="1"/>
</dbReference>
<evidence type="ECO:0000313" key="4">
    <source>
        <dbReference type="Proteomes" id="UP000051658"/>
    </source>
</evidence>
<dbReference type="InterPro" id="IPR029000">
    <property type="entry name" value="Cyclophilin-like_dom_sf"/>
</dbReference>
<evidence type="ECO:0000259" key="1">
    <source>
        <dbReference type="Pfam" id="PF05913"/>
    </source>
</evidence>
<keyword evidence="4" id="KW-1185">Reference proteome</keyword>
<dbReference type="PANTHER" id="PTHR38435">
    <property type="match status" value="1"/>
</dbReference>
<dbReference type="AlphaFoldDB" id="A0A0R2HWL4"/>
<dbReference type="InterPro" id="IPR043894">
    <property type="entry name" value="MupG_C"/>
</dbReference>
<dbReference type="PANTHER" id="PTHR38435:SF1">
    <property type="entry name" value="DUF871 DOMAIN-CONTAINING PROTEIN"/>
    <property type="match status" value="1"/>
</dbReference>
<evidence type="ECO:0008006" key="5">
    <source>
        <dbReference type="Google" id="ProtNLM"/>
    </source>
</evidence>
<comment type="caution">
    <text evidence="3">The sequence shown here is derived from an EMBL/GenBank/DDBJ whole genome shotgun (WGS) entry which is preliminary data.</text>
</comment>
<dbReference type="InterPro" id="IPR013785">
    <property type="entry name" value="Aldolase_TIM"/>
</dbReference>
<sequence>MKRRLGVSIYPDHSDVTVDEAYLKKAADYGFSRIFMSMLEVTEGKEAVATKFTHIIHFAKELGYEVILDIAPSIFDELAISYDDLSFFHQLGADGLRLDVGFDGNKEAMISFNPYEMIIELNMSNDVAYLDNILTYQANKPMLYGCHNFYPQNGTALPFDFFMKCNERFKNQGLRTAAFVNSQVGKMGPWDINDGLPTVEMHRFLPVEVQAKHLFATNRIDDVIIGNAYASDDELNALSQINPYQVTFDIEFVADVNPVEKEIVKTMQHYRRGDITDQVIRSTEVRKKFKNHENKPHDHLQMFQKGDIVIGNDQFGKYKNELQVVLEPHQDERKNLVGHIIPEEQILLDFIYPWSKFKFNEK</sequence>
<organism evidence="3 4">
    <name type="scientific">Carnobacterium divergens DSM 20623</name>
    <dbReference type="NCBI Taxonomy" id="1449336"/>
    <lineage>
        <taxon>Bacteria</taxon>
        <taxon>Bacillati</taxon>
        <taxon>Bacillota</taxon>
        <taxon>Bacilli</taxon>
        <taxon>Lactobacillales</taxon>
        <taxon>Carnobacteriaceae</taxon>
        <taxon>Carnobacterium</taxon>
    </lineage>
</organism>
<dbReference type="eggNOG" id="COG3589">
    <property type="taxonomic scope" value="Bacteria"/>
</dbReference>
<gene>
    <name evidence="3" type="ORF">IV74_GL000715</name>
</gene>
<dbReference type="Pfam" id="PF19200">
    <property type="entry name" value="MupG_N"/>
    <property type="match status" value="1"/>
</dbReference>
<dbReference type="InterPro" id="IPR017853">
    <property type="entry name" value="GH"/>
</dbReference>
<dbReference type="Gene3D" id="2.40.100.10">
    <property type="entry name" value="Cyclophilin-like"/>
    <property type="match status" value="1"/>
</dbReference>
<evidence type="ECO:0000313" key="3">
    <source>
        <dbReference type="EMBL" id="KRN57065.1"/>
    </source>
</evidence>
<reference evidence="3 4" key="1">
    <citation type="journal article" date="2015" name="Genome Announc.">
        <title>Expanding the biotechnology potential of lactobacilli through comparative genomics of 213 strains and associated genera.</title>
        <authorList>
            <person name="Sun Z."/>
            <person name="Harris H.M."/>
            <person name="McCann A."/>
            <person name="Guo C."/>
            <person name="Argimon S."/>
            <person name="Zhang W."/>
            <person name="Yang X."/>
            <person name="Jeffery I.B."/>
            <person name="Cooney J.C."/>
            <person name="Kagawa T.F."/>
            <person name="Liu W."/>
            <person name="Song Y."/>
            <person name="Salvetti E."/>
            <person name="Wrobel A."/>
            <person name="Rasinkangas P."/>
            <person name="Parkhill J."/>
            <person name="Rea M.C."/>
            <person name="O'Sullivan O."/>
            <person name="Ritari J."/>
            <person name="Douillard F.P."/>
            <person name="Paul Ross R."/>
            <person name="Yang R."/>
            <person name="Briner A.E."/>
            <person name="Felis G.E."/>
            <person name="de Vos W.M."/>
            <person name="Barrangou R."/>
            <person name="Klaenhammer T.R."/>
            <person name="Caufield P.W."/>
            <person name="Cui Y."/>
            <person name="Zhang H."/>
            <person name="O'Toole P.W."/>
        </authorList>
    </citation>
    <scope>NUCLEOTIDE SEQUENCE [LARGE SCALE GENOMIC DNA]</scope>
    <source>
        <strain evidence="3 4">DSM 20623</strain>
    </source>
</reference>
<dbReference type="Proteomes" id="UP000051658">
    <property type="component" value="Unassembled WGS sequence"/>
</dbReference>
<dbReference type="PATRIC" id="fig|1449336.4.peg.732"/>
<name>A0A0R2HWL4_CARDV</name>
<dbReference type="Gene3D" id="3.20.20.70">
    <property type="entry name" value="Aldolase class I"/>
    <property type="match status" value="1"/>
</dbReference>
<dbReference type="RefSeq" id="WP_034571777.1">
    <property type="nucleotide sequence ID" value="NZ_JQBS01000017.1"/>
</dbReference>
<dbReference type="InterPro" id="IPR043797">
    <property type="entry name" value="MupG_N"/>
</dbReference>
<feature type="domain" description="6-phospho-N-acetylmuramidase C-terminal" evidence="1">
    <location>
        <begin position="246"/>
        <end position="360"/>
    </location>
</feature>
<evidence type="ECO:0000259" key="2">
    <source>
        <dbReference type="Pfam" id="PF19200"/>
    </source>
</evidence>
<dbReference type="SUPFAM" id="SSF51445">
    <property type="entry name" value="(Trans)glycosidases"/>
    <property type="match status" value="1"/>
</dbReference>
<dbReference type="EMBL" id="JQBS01000017">
    <property type="protein sequence ID" value="KRN57065.1"/>
    <property type="molecule type" value="Genomic_DNA"/>
</dbReference>
<accession>A0A0R2HWL4</accession>